<dbReference type="STRING" id="27342.A0A0H2S5S5"/>
<evidence type="ECO:0000313" key="3">
    <source>
        <dbReference type="Proteomes" id="UP000053477"/>
    </source>
</evidence>
<feature type="compositionally biased region" description="Low complexity" evidence="1">
    <location>
        <begin position="159"/>
        <end position="168"/>
    </location>
</feature>
<dbReference type="GO" id="GO:0032981">
    <property type="term" value="P:mitochondrial respiratory chain complex I assembly"/>
    <property type="evidence" value="ECO:0007669"/>
    <property type="project" value="TreeGrafter"/>
</dbReference>
<proteinExistence type="predicted"/>
<dbReference type="PANTHER" id="PTHR32470:SF2">
    <property type="entry name" value="NADH DEHYDROGENASE [UBIQUINONE] 1 ALPHA SUBCOMPLEX ASSEMBLY FACTOR 2"/>
    <property type="match status" value="1"/>
</dbReference>
<gene>
    <name evidence="2" type="ORF">SCHPADRAFT_924501</name>
</gene>
<organism evidence="2 3">
    <name type="scientific">Schizopora paradoxa</name>
    <dbReference type="NCBI Taxonomy" id="27342"/>
    <lineage>
        <taxon>Eukaryota</taxon>
        <taxon>Fungi</taxon>
        <taxon>Dikarya</taxon>
        <taxon>Basidiomycota</taxon>
        <taxon>Agaricomycotina</taxon>
        <taxon>Agaricomycetes</taxon>
        <taxon>Hymenochaetales</taxon>
        <taxon>Schizoporaceae</taxon>
        <taxon>Schizopora</taxon>
    </lineage>
</organism>
<evidence type="ECO:0000256" key="1">
    <source>
        <dbReference type="SAM" id="MobiDB-lite"/>
    </source>
</evidence>
<dbReference type="InParanoid" id="A0A0H2S5S5"/>
<dbReference type="InterPro" id="IPR052618">
    <property type="entry name" value="ComplexI_NDUFA12"/>
</dbReference>
<dbReference type="AlphaFoldDB" id="A0A0H2S5S5"/>
<dbReference type="PANTHER" id="PTHR32470">
    <property type="entry name" value="ADH DEHYDROGENASE [UBIQUINONE] 1 ALPHA SUBCOMPLEX ASSEMBLY FACTOR 2"/>
    <property type="match status" value="1"/>
</dbReference>
<evidence type="ECO:0008006" key="4">
    <source>
        <dbReference type="Google" id="ProtNLM"/>
    </source>
</evidence>
<sequence length="216" mass="24941">MGTATAKHFASDLALDDFKLQSFNIAACTKRNVSLEGTWKVPLQISVPEYNWVLTTTSYDRKPILRISGYIKWRVIWWDSRRTRRIVKYQGKRDLLEYATDGKQLAAQWRAWLSHTRIQPPTLQDLQRDLERQRQIMHNAAIIEARDNEERRRLSEARSPSISEPVSSKSEHTHAPSVASASSSSAAPQKQFSPWVPQPDHYEPQSWTPRSSMRGQ</sequence>
<dbReference type="EMBL" id="KQ085887">
    <property type="protein sequence ID" value="KLO19319.1"/>
    <property type="molecule type" value="Genomic_DNA"/>
</dbReference>
<evidence type="ECO:0000313" key="2">
    <source>
        <dbReference type="EMBL" id="KLO19319.1"/>
    </source>
</evidence>
<name>A0A0H2S5S5_9AGAM</name>
<dbReference type="Proteomes" id="UP000053477">
    <property type="component" value="Unassembled WGS sequence"/>
</dbReference>
<feature type="compositionally biased region" description="Basic and acidic residues" evidence="1">
    <location>
        <begin position="144"/>
        <end position="156"/>
    </location>
</feature>
<feature type="region of interest" description="Disordered" evidence="1">
    <location>
        <begin position="141"/>
        <end position="216"/>
    </location>
</feature>
<reference evidence="2 3" key="1">
    <citation type="submission" date="2015-04" db="EMBL/GenBank/DDBJ databases">
        <title>Complete genome sequence of Schizopora paradoxa KUC8140, a cosmopolitan wood degrader in East Asia.</title>
        <authorList>
            <consortium name="DOE Joint Genome Institute"/>
            <person name="Min B."/>
            <person name="Park H."/>
            <person name="Jang Y."/>
            <person name="Kim J.-J."/>
            <person name="Kim K.H."/>
            <person name="Pangilinan J."/>
            <person name="Lipzen A."/>
            <person name="Riley R."/>
            <person name="Grigoriev I.V."/>
            <person name="Spatafora J.W."/>
            <person name="Choi I.-G."/>
        </authorList>
    </citation>
    <scope>NUCLEOTIDE SEQUENCE [LARGE SCALE GENOMIC DNA]</scope>
    <source>
        <strain evidence="2 3">KUC8140</strain>
    </source>
</reference>
<dbReference type="OrthoDB" id="10255576at2759"/>
<accession>A0A0H2S5S5</accession>
<feature type="compositionally biased region" description="Low complexity" evidence="1">
    <location>
        <begin position="175"/>
        <end position="188"/>
    </location>
</feature>
<protein>
    <recommendedName>
        <fullName evidence="4">NADH dehydrogenase [ubiquinone] 1 alpha subcomplex subunit</fullName>
    </recommendedName>
</protein>
<dbReference type="GO" id="GO:0005739">
    <property type="term" value="C:mitochondrion"/>
    <property type="evidence" value="ECO:0007669"/>
    <property type="project" value="TreeGrafter"/>
</dbReference>
<feature type="compositionally biased region" description="Polar residues" evidence="1">
    <location>
        <begin position="205"/>
        <end position="216"/>
    </location>
</feature>
<keyword evidence="3" id="KW-1185">Reference proteome</keyword>